<dbReference type="GO" id="GO:0071949">
    <property type="term" value="F:FAD binding"/>
    <property type="evidence" value="ECO:0007669"/>
    <property type="project" value="InterPro"/>
</dbReference>
<dbReference type="EMBL" id="MFGO01000039">
    <property type="protein sequence ID" value="OGF39999.1"/>
    <property type="molecule type" value="Genomic_DNA"/>
</dbReference>
<gene>
    <name evidence="1" type="ORF">A2531_01885</name>
</gene>
<protein>
    <submittedName>
        <fullName evidence="1">Oleate hydratase</fullName>
    </submittedName>
</protein>
<dbReference type="SUPFAM" id="SSF51905">
    <property type="entry name" value="FAD/NAD(P)-binding domain"/>
    <property type="match status" value="1"/>
</dbReference>
<evidence type="ECO:0000313" key="1">
    <source>
        <dbReference type="EMBL" id="OGF39999.1"/>
    </source>
</evidence>
<dbReference type="Pfam" id="PF06100">
    <property type="entry name" value="MCRA"/>
    <property type="match status" value="1"/>
</dbReference>
<dbReference type="InterPro" id="IPR010354">
    <property type="entry name" value="Oleate_hydratase"/>
</dbReference>
<dbReference type="GO" id="GO:0050151">
    <property type="term" value="F:oleate hydratase activity"/>
    <property type="evidence" value="ECO:0007669"/>
    <property type="project" value="InterPro"/>
</dbReference>
<dbReference type="InterPro" id="IPR036188">
    <property type="entry name" value="FAD/NAD-bd_sf"/>
</dbReference>
<dbReference type="AlphaFoldDB" id="A0A1F5TMB7"/>
<dbReference type="NCBIfam" id="NF010584">
    <property type="entry name" value="PRK13977.1"/>
    <property type="match status" value="1"/>
</dbReference>
<dbReference type="PANTHER" id="PTHR37417">
    <property type="entry name" value="67 KDA MYOSIN-CROSS-REACTIVE ANTIGEN FAMILY PROTEIN (AFU_ORTHOLOGUE AFUA_5G09970)"/>
    <property type="match status" value="1"/>
</dbReference>
<sequence length="527" mass="60944">MKNKTSKAYLVGGGIASLSAAVYLIKDGQIKGENIKIFDESKKIGGSLDAQNLSYSKGYVMRGIRMFEEKAFTCTFDLMSLIPSLTSPGKTIREEFIDFNKKSKSYSKSRLLKNGRAIDSRPLKLNLKDRFRIFNLLFRKESSLENMEIREYFTPSFFVSNFWYEFCTAFAFQSWHSLMEFRRYFIRFIQDFPSINTLETIEITPYNQYESLILPIKDWLKRQGVNFVINTKITDLDFKLKQNKKIVSHIHFNQDGKVGEIAVEENDFVFVSLGSIVANSSIGSMDEAPFLDYKNKSASWTLWENISKDRPEFGNPHVFNSYIDKSKWTSFTVTFRDPTFFKLIEKFIHKKVTTYGGINLIDSNWLMSIVLSYKPYFINQPEGVTLCWGYGLFSDKKGNFIKKKMSECNGKEILTELIYHLGFDEYLDKILKNSVCIPCMTPYVTSHFLPRAISDRPPVIPKNSVNLAFLGQYCEILNDVVFTVEYSVRSAQIAVFSLLKLNKKVSPIYKGAHHIKVLYNAFITMFR</sequence>
<accession>A0A1F5TMB7</accession>
<name>A0A1F5TMB7_9BACT</name>
<dbReference type="Proteomes" id="UP000177579">
    <property type="component" value="Unassembled WGS sequence"/>
</dbReference>
<reference evidence="1 2" key="1">
    <citation type="journal article" date="2016" name="Nat. Commun.">
        <title>Thousands of microbial genomes shed light on interconnected biogeochemical processes in an aquifer system.</title>
        <authorList>
            <person name="Anantharaman K."/>
            <person name="Brown C.T."/>
            <person name="Hug L.A."/>
            <person name="Sharon I."/>
            <person name="Castelle C.J."/>
            <person name="Probst A.J."/>
            <person name="Thomas B.C."/>
            <person name="Singh A."/>
            <person name="Wilkins M.J."/>
            <person name="Karaoz U."/>
            <person name="Brodie E.L."/>
            <person name="Williams K.H."/>
            <person name="Hubbard S.S."/>
            <person name="Banfield J.F."/>
        </authorList>
    </citation>
    <scope>NUCLEOTIDE SEQUENCE [LARGE SCALE GENOMIC DNA]</scope>
</reference>
<dbReference type="PANTHER" id="PTHR37417:SF2">
    <property type="entry name" value="67 KDA MYOSIN-CROSS-REACTIVE ANTIGEN FAMILY PROTEIN (AFU_ORTHOLOGUE AFUA_5G09970)"/>
    <property type="match status" value="1"/>
</dbReference>
<comment type="caution">
    <text evidence="1">The sequence shown here is derived from an EMBL/GenBank/DDBJ whole genome shotgun (WGS) entry which is preliminary data.</text>
</comment>
<dbReference type="GO" id="GO:0006631">
    <property type="term" value="P:fatty acid metabolic process"/>
    <property type="evidence" value="ECO:0007669"/>
    <property type="project" value="InterPro"/>
</dbReference>
<evidence type="ECO:0000313" key="2">
    <source>
        <dbReference type="Proteomes" id="UP000177579"/>
    </source>
</evidence>
<organism evidence="1 2">
    <name type="scientific">Candidatus Falkowbacteria bacterium RIFOXYD2_FULL_34_120</name>
    <dbReference type="NCBI Taxonomy" id="1798007"/>
    <lineage>
        <taxon>Bacteria</taxon>
        <taxon>Candidatus Falkowiibacteriota</taxon>
    </lineage>
</organism>
<proteinExistence type="predicted"/>
<dbReference type="Gene3D" id="3.50.50.60">
    <property type="entry name" value="FAD/NAD(P)-binding domain"/>
    <property type="match status" value="3"/>
</dbReference>